<dbReference type="Pfam" id="PF06750">
    <property type="entry name" value="A24_N_bact"/>
    <property type="match status" value="1"/>
</dbReference>
<organism evidence="13 14">
    <name type="scientific">Sphingomonas guangdongensis</name>
    <dbReference type="NCBI Taxonomy" id="1141890"/>
    <lineage>
        <taxon>Bacteria</taxon>
        <taxon>Pseudomonadati</taxon>
        <taxon>Pseudomonadota</taxon>
        <taxon>Alphaproteobacteria</taxon>
        <taxon>Sphingomonadales</taxon>
        <taxon>Sphingomonadaceae</taxon>
        <taxon>Sphingomonas</taxon>
    </lineage>
</organism>
<dbReference type="GO" id="GO:0032259">
    <property type="term" value="P:methylation"/>
    <property type="evidence" value="ECO:0007669"/>
    <property type="project" value="UniProtKB-KW"/>
</dbReference>
<dbReference type="EC" id="2.1.1.-" evidence="9"/>
<dbReference type="InterPro" id="IPR010627">
    <property type="entry name" value="Prepilin_pept_A24_N"/>
</dbReference>
<gene>
    <name evidence="13" type="ORF">SAMN06297144_2848</name>
</gene>
<comment type="catalytic activity">
    <reaction evidence="9">
        <text>Typically cleaves a -Gly-|-Phe- bond to release an N-terminal, basic peptide of 5-8 residues from type IV prepilin, and then N-methylates the new N-terminal amino group, the methyl donor being S-adenosyl-L-methionine.</text>
        <dbReference type="EC" id="3.4.23.43"/>
    </reaction>
</comment>
<keyword evidence="6 10" id="KW-1133">Transmembrane helix</keyword>
<evidence type="ECO:0000256" key="9">
    <source>
        <dbReference type="RuleBase" id="RU003794"/>
    </source>
</evidence>
<keyword evidence="9" id="KW-0511">Multifunctional enzyme</keyword>
<keyword evidence="14" id="KW-1185">Reference proteome</keyword>
<feature type="domain" description="Prepilin type IV endopeptidase peptidase" evidence="11">
    <location>
        <begin position="107"/>
        <end position="214"/>
    </location>
</feature>
<dbReference type="GO" id="GO:0005886">
    <property type="term" value="C:plasma membrane"/>
    <property type="evidence" value="ECO:0007669"/>
    <property type="project" value="UniProtKB-SubCell"/>
</dbReference>
<reference evidence="13 14" key="1">
    <citation type="submission" date="2017-07" db="EMBL/GenBank/DDBJ databases">
        <authorList>
            <person name="Sun Z.S."/>
            <person name="Albrecht U."/>
            <person name="Echele G."/>
            <person name="Lee C.C."/>
        </authorList>
    </citation>
    <scope>NUCLEOTIDE SEQUENCE [LARGE SCALE GENOMIC DNA]</scope>
    <source>
        <strain evidence="13 14">CGMCC 1.12672</strain>
    </source>
</reference>
<keyword evidence="9 13" id="KW-0808">Transferase</keyword>
<keyword evidence="9 13" id="KW-0489">Methyltransferase</keyword>
<comment type="subcellular location">
    <subcellularLocation>
        <location evidence="1">Cell inner membrane</location>
        <topology evidence="1">Multi-pass membrane protein</topology>
    </subcellularLocation>
    <subcellularLocation>
        <location evidence="9">Cell membrane</location>
        <topology evidence="9">Multi-pass membrane protein</topology>
    </subcellularLocation>
</comment>
<dbReference type="InterPro" id="IPR050882">
    <property type="entry name" value="Prepilin_peptidase/N-MTase"/>
</dbReference>
<evidence type="ECO:0000256" key="3">
    <source>
        <dbReference type="ARBA" id="ARBA00022475"/>
    </source>
</evidence>
<dbReference type="GO" id="GO:0008168">
    <property type="term" value="F:methyltransferase activity"/>
    <property type="evidence" value="ECO:0007669"/>
    <property type="project" value="UniProtKB-KW"/>
</dbReference>
<dbReference type="Pfam" id="PF01478">
    <property type="entry name" value="Peptidase_A24"/>
    <property type="match status" value="1"/>
</dbReference>
<evidence type="ECO:0000256" key="6">
    <source>
        <dbReference type="ARBA" id="ARBA00022989"/>
    </source>
</evidence>
<dbReference type="OrthoDB" id="9789291at2"/>
<feature type="transmembrane region" description="Helical" evidence="10">
    <location>
        <begin position="189"/>
        <end position="212"/>
    </location>
</feature>
<feature type="transmembrane region" description="Helical" evidence="10">
    <location>
        <begin position="152"/>
        <end position="169"/>
    </location>
</feature>
<evidence type="ECO:0000256" key="4">
    <source>
        <dbReference type="ARBA" id="ARBA00022519"/>
    </source>
</evidence>
<proteinExistence type="inferred from homology"/>
<dbReference type="InterPro" id="IPR000045">
    <property type="entry name" value="Prepilin_IV_endopep_pep"/>
</dbReference>
<feature type="transmembrane region" description="Helical" evidence="10">
    <location>
        <begin position="6"/>
        <end position="29"/>
    </location>
</feature>
<comment type="function">
    <text evidence="9">Plays an essential role in type IV pili and type II pseudopili formation by proteolytically removing the leader sequence from substrate proteins and subsequently monomethylating the alpha-amino group of the newly exposed N-terminal phenylalanine.</text>
</comment>
<evidence type="ECO:0000259" key="12">
    <source>
        <dbReference type="Pfam" id="PF06750"/>
    </source>
</evidence>
<keyword evidence="5 9" id="KW-0812">Transmembrane</keyword>
<keyword evidence="4" id="KW-0997">Cell inner membrane</keyword>
<dbReference type="PRINTS" id="PR00864">
    <property type="entry name" value="PREPILNPTASE"/>
</dbReference>
<dbReference type="RefSeq" id="WP_097064671.1">
    <property type="nucleotide sequence ID" value="NZ_OBMI01000003.1"/>
</dbReference>
<name>A0A285R5T3_9SPHN</name>
<feature type="transmembrane region" description="Helical" evidence="10">
    <location>
        <begin position="94"/>
        <end position="116"/>
    </location>
</feature>
<evidence type="ECO:0000256" key="10">
    <source>
        <dbReference type="SAM" id="Phobius"/>
    </source>
</evidence>
<evidence type="ECO:0000259" key="11">
    <source>
        <dbReference type="Pfam" id="PF01478"/>
    </source>
</evidence>
<keyword evidence="3" id="KW-1003">Cell membrane</keyword>
<evidence type="ECO:0000256" key="8">
    <source>
        <dbReference type="RuleBase" id="RU003793"/>
    </source>
</evidence>
<dbReference type="PANTHER" id="PTHR30487:SF0">
    <property type="entry name" value="PREPILIN LEADER PEPTIDASE_N-METHYLTRANSFERASE-RELATED"/>
    <property type="match status" value="1"/>
</dbReference>
<evidence type="ECO:0000256" key="5">
    <source>
        <dbReference type="ARBA" id="ARBA00022692"/>
    </source>
</evidence>
<feature type="domain" description="Prepilin peptidase A24 N-terminal" evidence="12">
    <location>
        <begin position="13"/>
        <end position="87"/>
    </location>
</feature>
<keyword evidence="7 10" id="KW-0472">Membrane</keyword>
<keyword evidence="9" id="KW-0378">Hydrolase</keyword>
<evidence type="ECO:0000256" key="1">
    <source>
        <dbReference type="ARBA" id="ARBA00004429"/>
    </source>
</evidence>
<feature type="transmembrane region" description="Helical" evidence="10">
    <location>
        <begin position="128"/>
        <end position="145"/>
    </location>
</feature>
<sequence length="247" mass="25216">MSDAALWGALLGLLGLVLGSFIATVVVRFPGGRSALVGRSACDGCARPLRGWELVPLLSWVVLRGRCSRCGAGIAALHPAVELAGLVIGGGAGLLAPGVAGVAGACFGWLLLLLGAIDGVAYRLPDPLTLLLALAGLVAGLFDVPPPLADRLIGGVAGYASLWIVAVLYRRMRGRDGLGGGDPKLFAGIGLWLGWRALPSVLLVASIAGLAVALARRQSMDDRLPFGTLLALGATLTWAWRTGGGGW</sequence>
<dbReference type="EC" id="3.4.23.43" evidence="9"/>
<accession>A0A285R5T3</accession>
<evidence type="ECO:0000256" key="2">
    <source>
        <dbReference type="ARBA" id="ARBA00005801"/>
    </source>
</evidence>
<evidence type="ECO:0000313" key="14">
    <source>
        <dbReference type="Proteomes" id="UP000219494"/>
    </source>
</evidence>
<dbReference type="Gene3D" id="1.20.120.1220">
    <property type="match status" value="1"/>
</dbReference>
<dbReference type="GO" id="GO:0004190">
    <property type="term" value="F:aspartic-type endopeptidase activity"/>
    <property type="evidence" value="ECO:0007669"/>
    <property type="project" value="UniProtKB-EC"/>
</dbReference>
<dbReference type="EMBL" id="OBMI01000003">
    <property type="protein sequence ID" value="SOB87712.1"/>
    <property type="molecule type" value="Genomic_DNA"/>
</dbReference>
<keyword evidence="9" id="KW-0645">Protease</keyword>
<dbReference type="Proteomes" id="UP000219494">
    <property type="component" value="Unassembled WGS sequence"/>
</dbReference>
<dbReference type="PANTHER" id="PTHR30487">
    <property type="entry name" value="TYPE 4 PREPILIN-LIKE PROTEINS LEADER PEPTIDE-PROCESSING ENZYME"/>
    <property type="match status" value="1"/>
</dbReference>
<protein>
    <recommendedName>
        <fullName evidence="9">Prepilin leader peptidase/N-methyltransferase</fullName>
        <ecNumber evidence="9">2.1.1.-</ecNumber>
        <ecNumber evidence="9">3.4.23.43</ecNumber>
    </recommendedName>
</protein>
<dbReference type="AlphaFoldDB" id="A0A285R5T3"/>
<evidence type="ECO:0000256" key="7">
    <source>
        <dbReference type="ARBA" id="ARBA00023136"/>
    </source>
</evidence>
<comment type="similarity">
    <text evidence="2 8">Belongs to the peptidase A24 family.</text>
</comment>
<dbReference type="InterPro" id="IPR014032">
    <property type="entry name" value="Peptidase_A24A_bac"/>
</dbReference>
<evidence type="ECO:0000313" key="13">
    <source>
        <dbReference type="EMBL" id="SOB87712.1"/>
    </source>
</evidence>
<dbReference type="GO" id="GO:0006465">
    <property type="term" value="P:signal peptide processing"/>
    <property type="evidence" value="ECO:0007669"/>
    <property type="project" value="TreeGrafter"/>
</dbReference>